<organism evidence="2 3">
    <name type="scientific">Actinomadura soli</name>
    <dbReference type="NCBI Taxonomy" id="2508997"/>
    <lineage>
        <taxon>Bacteria</taxon>
        <taxon>Bacillati</taxon>
        <taxon>Actinomycetota</taxon>
        <taxon>Actinomycetes</taxon>
        <taxon>Streptosporangiales</taxon>
        <taxon>Thermomonosporaceae</taxon>
        <taxon>Actinomadura</taxon>
    </lineage>
</organism>
<keyword evidence="1" id="KW-1133">Transmembrane helix</keyword>
<evidence type="ECO:0000313" key="3">
    <source>
        <dbReference type="Proteomes" id="UP000309174"/>
    </source>
</evidence>
<dbReference type="AlphaFoldDB" id="A0A5C4JG82"/>
<protein>
    <submittedName>
        <fullName evidence="2">Uncharacterized protein</fullName>
    </submittedName>
</protein>
<accession>A0A5C4JG82</accession>
<reference evidence="2 3" key="1">
    <citation type="submission" date="2019-05" db="EMBL/GenBank/DDBJ databases">
        <title>Draft genome sequence of Actinomadura sp. 14C53.</title>
        <authorList>
            <person name="Saricaoglu S."/>
            <person name="Isik K."/>
        </authorList>
    </citation>
    <scope>NUCLEOTIDE SEQUENCE [LARGE SCALE GENOMIC DNA]</scope>
    <source>
        <strain evidence="2 3">14C53</strain>
    </source>
</reference>
<dbReference type="EMBL" id="VCKW01000029">
    <property type="protein sequence ID" value="TMR04771.1"/>
    <property type="molecule type" value="Genomic_DNA"/>
</dbReference>
<gene>
    <name evidence="2" type="ORF">ETD83_08155</name>
</gene>
<keyword evidence="1" id="KW-0472">Membrane</keyword>
<evidence type="ECO:0000256" key="1">
    <source>
        <dbReference type="SAM" id="Phobius"/>
    </source>
</evidence>
<proteinExistence type="predicted"/>
<keyword evidence="1" id="KW-0812">Transmembrane</keyword>
<dbReference type="Proteomes" id="UP000309174">
    <property type="component" value="Unassembled WGS sequence"/>
</dbReference>
<sequence>MGGAGGMSEAGLGSGLVAGGGFGLLGGLLFGFLIGRHHACWACMAATDRLSRRGRLPRRLMPFLDDAHRLGLLRTAGPVYQFRHAYLHDHLAATYDPDGE</sequence>
<name>A0A5C4JG82_9ACTN</name>
<evidence type="ECO:0000313" key="2">
    <source>
        <dbReference type="EMBL" id="TMR04771.1"/>
    </source>
</evidence>
<feature type="transmembrane region" description="Helical" evidence="1">
    <location>
        <begin position="12"/>
        <end position="34"/>
    </location>
</feature>
<keyword evidence="3" id="KW-1185">Reference proteome</keyword>
<dbReference type="OrthoDB" id="419058at2"/>
<comment type="caution">
    <text evidence="2">The sequence shown here is derived from an EMBL/GenBank/DDBJ whole genome shotgun (WGS) entry which is preliminary data.</text>
</comment>